<protein>
    <submittedName>
        <fullName evidence="1">Uncharacterized protein</fullName>
    </submittedName>
</protein>
<dbReference type="RefSeq" id="WP_115227512.1">
    <property type="nucleotide sequence ID" value="NZ_CAWOLO010000003.1"/>
</dbReference>
<name>A0A377Q994_9NEIS</name>
<reference evidence="1 3" key="1">
    <citation type="submission" date="2018-06" db="EMBL/GenBank/DDBJ databases">
        <authorList>
            <consortium name="Pathogen Informatics"/>
            <person name="Doyle S."/>
        </authorList>
    </citation>
    <scope>NUCLEOTIDE SEQUENCE [LARGE SCALE GENOMIC DNA]</scope>
    <source>
        <strain evidence="1 3">NCTC11159</strain>
    </source>
</reference>
<evidence type="ECO:0000313" key="4">
    <source>
        <dbReference type="Proteomes" id="UP000295794"/>
    </source>
</evidence>
<evidence type="ECO:0000313" key="1">
    <source>
        <dbReference type="EMBL" id="STQ91285.1"/>
    </source>
</evidence>
<dbReference type="AlphaFoldDB" id="A0A377Q994"/>
<proteinExistence type="predicted"/>
<evidence type="ECO:0000313" key="2">
    <source>
        <dbReference type="EMBL" id="TCU88644.1"/>
    </source>
</evidence>
<evidence type="ECO:0000313" key="3">
    <source>
        <dbReference type="Proteomes" id="UP000255108"/>
    </source>
</evidence>
<dbReference type="EMBL" id="UGHR01000001">
    <property type="protein sequence ID" value="STQ91285.1"/>
    <property type="molecule type" value="Genomic_DNA"/>
</dbReference>
<dbReference type="Proteomes" id="UP000255108">
    <property type="component" value="Unassembled WGS sequence"/>
</dbReference>
<reference evidence="2 4" key="2">
    <citation type="submission" date="2019-03" db="EMBL/GenBank/DDBJ databases">
        <title>Genomic Encyclopedia of Type Strains, Phase IV (KMG-IV): sequencing the most valuable type-strain genomes for metagenomic binning, comparative biology and taxonomic classification.</title>
        <authorList>
            <person name="Goeker M."/>
        </authorList>
    </citation>
    <scope>NUCLEOTIDE SEQUENCE [LARGE SCALE GENOMIC DNA]</scope>
    <source>
        <strain evidence="2 4">DSM 3764</strain>
    </source>
</reference>
<dbReference type="EMBL" id="SMBT01000003">
    <property type="protein sequence ID" value="TCU88644.1"/>
    <property type="molecule type" value="Genomic_DNA"/>
</dbReference>
<keyword evidence="4" id="KW-1185">Reference proteome</keyword>
<accession>A0A377Q994</accession>
<sequence>MKEPYTISPDSAMAAQVLNLLFKPKQYVRTESGQKPPDEAQVSHTKLNQLFDQFLLKKIPK</sequence>
<dbReference type="Proteomes" id="UP000295794">
    <property type="component" value="Unassembled WGS sequence"/>
</dbReference>
<gene>
    <name evidence="2" type="ORF">EV682_103228</name>
    <name evidence="1" type="ORF">NCTC11159_02357</name>
</gene>
<organism evidence="1 3">
    <name type="scientific">Iodobacter fluviatilis</name>
    <dbReference type="NCBI Taxonomy" id="537"/>
    <lineage>
        <taxon>Bacteria</taxon>
        <taxon>Pseudomonadati</taxon>
        <taxon>Pseudomonadota</taxon>
        <taxon>Betaproteobacteria</taxon>
        <taxon>Neisseriales</taxon>
        <taxon>Chitinibacteraceae</taxon>
        <taxon>Iodobacter</taxon>
    </lineage>
</organism>